<keyword evidence="1" id="KW-0812">Transmembrane</keyword>
<feature type="transmembrane region" description="Helical" evidence="1">
    <location>
        <begin position="158"/>
        <end position="179"/>
    </location>
</feature>
<keyword evidence="3" id="KW-1185">Reference proteome</keyword>
<organism evidence="2 3">
    <name type="scientific">Prosthecobacter debontii</name>
    <dbReference type="NCBI Taxonomy" id="48467"/>
    <lineage>
        <taxon>Bacteria</taxon>
        <taxon>Pseudomonadati</taxon>
        <taxon>Verrucomicrobiota</taxon>
        <taxon>Verrucomicrobiia</taxon>
        <taxon>Verrucomicrobiales</taxon>
        <taxon>Verrucomicrobiaceae</taxon>
        <taxon>Prosthecobacter</taxon>
    </lineage>
</organism>
<evidence type="ECO:0000256" key="1">
    <source>
        <dbReference type="SAM" id="Phobius"/>
    </source>
</evidence>
<protein>
    <submittedName>
        <fullName evidence="2">Uncharacterized protein</fullName>
    </submittedName>
</protein>
<accession>A0A1T4YKR4</accession>
<proteinExistence type="predicted"/>
<evidence type="ECO:0000313" key="3">
    <source>
        <dbReference type="Proteomes" id="UP000190774"/>
    </source>
</evidence>
<dbReference type="Proteomes" id="UP000190774">
    <property type="component" value="Unassembled WGS sequence"/>
</dbReference>
<gene>
    <name evidence="2" type="ORF">SAMN02745166_03480</name>
</gene>
<evidence type="ECO:0000313" key="2">
    <source>
        <dbReference type="EMBL" id="SKB01845.1"/>
    </source>
</evidence>
<feature type="transmembrane region" description="Helical" evidence="1">
    <location>
        <begin position="131"/>
        <end position="152"/>
    </location>
</feature>
<sequence length="223" mass="25435">MKDRQVEQTHAQQRIPLLSAILHCMSMTVLVFLRSSFGYAFLRPKSIFLAGSWAFILFSIYAWNEPAVWRTNKGLCLFGCTSATLYMFHLISVYVTEVRDTATHDNDSGTPHILRLLSWLKTETTSELRNLVVMVVEPALVLSAALILRLGGQAVNNLSSWLIYTAFAMFLKEGINYWLQIRQRKRYRDAMNDAEEGFGSGNTSQADLPAPIRKAKVKRQRVW</sequence>
<feature type="transmembrane region" description="Helical" evidence="1">
    <location>
        <begin position="75"/>
        <end position="95"/>
    </location>
</feature>
<dbReference type="EMBL" id="FUYE01000012">
    <property type="protein sequence ID" value="SKB01845.1"/>
    <property type="molecule type" value="Genomic_DNA"/>
</dbReference>
<reference evidence="3" key="1">
    <citation type="submission" date="2017-02" db="EMBL/GenBank/DDBJ databases">
        <authorList>
            <person name="Varghese N."/>
            <person name="Submissions S."/>
        </authorList>
    </citation>
    <scope>NUCLEOTIDE SEQUENCE [LARGE SCALE GENOMIC DNA]</scope>
    <source>
        <strain evidence="3">ATCC 700200</strain>
    </source>
</reference>
<dbReference type="AlphaFoldDB" id="A0A1T4YKR4"/>
<keyword evidence="1" id="KW-0472">Membrane</keyword>
<feature type="transmembrane region" description="Helical" evidence="1">
    <location>
        <begin position="46"/>
        <end position="63"/>
    </location>
</feature>
<feature type="transmembrane region" description="Helical" evidence="1">
    <location>
        <begin position="15"/>
        <end position="34"/>
    </location>
</feature>
<name>A0A1T4YKR4_9BACT</name>
<keyword evidence="1" id="KW-1133">Transmembrane helix</keyword>